<evidence type="ECO:0000313" key="1">
    <source>
        <dbReference type="EnsemblPlants" id="MELO3C034333.2.1"/>
    </source>
</evidence>
<dbReference type="EnsemblPlants" id="MELO3C034333.2.1">
    <property type="protein sequence ID" value="MELO3C034333.2.1"/>
    <property type="gene ID" value="MELO3C034333.2"/>
</dbReference>
<proteinExistence type="predicted"/>
<name>A0A9I9EJK8_CUCME</name>
<organism evidence="1">
    <name type="scientific">Cucumis melo</name>
    <name type="common">Muskmelon</name>
    <dbReference type="NCBI Taxonomy" id="3656"/>
    <lineage>
        <taxon>Eukaryota</taxon>
        <taxon>Viridiplantae</taxon>
        <taxon>Streptophyta</taxon>
        <taxon>Embryophyta</taxon>
        <taxon>Tracheophyta</taxon>
        <taxon>Spermatophyta</taxon>
        <taxon>Magnoliopsida</taxon>
        <taxon>eudicotyledons</taxon>
        <taxon>Gunneridae</taxon>
        <taxon>Pentapetalae</taxon>
        <taxon>rosids</taxon>
        <taxon>fabids</taxon>
        <taxon>Cucurbitales</taxon>
        <taxon>Cucurbitaceae</taxon>
        <taxon>Benincaseae</taxon>
        <taxon>Cucumis</taxon>
    </lineage>
</organism>
<dbReference type="AlphaFoldDB" id="A0A9I9EJK8"/>
<sequence>MGFRWAWARLLVGFGIGPICLLDLGLAHLLVGLGLEPTWHSGLGPICLLGSSPGPLGLIRSDPKIPPRPRELGSELTQNPHPIPATLSIRCTPHNSLPHPASRPCTLTYLIQFAHLPHIARRVSPFHLRQVSICLTRDPPDPVCLTCGPEPSQEERRFIVHARASSRSSFARASCRSNLQPPTLLPPQPPTAVVPLASSLVAESHK</sequence>
<protein>
    <submittedName>
        <fullName evidence="1">Uncharacterized protein</fullName>
    </submittedName>
</protein>
<dbReference type="Gramene" id="MELO3C034333.2.1">
    <property type="protein sequence ID" value="MELO3C034333.2.1"/>
    <property type="gene ID" value="MELO3C034333.2"/>
</dbReference>
<accession>A0A9I9EJK8</accession>
<reference evidence="1" key="1">
    <citation type="submission" date="2023-03" db="UniProtKB">
        <authorList>
            <consortium name="EnsemblPlants"/>
        </authorList>
    </citation>
    <scope>IDENTIFICATION</scope>
</reference>